<dbReference type="Pfam" id="PF03721">
    <property type="entry name" value="UDPG_MGDP_dh_N"/>
    <property type="match status" value="1"/>
</dbReference>
<evidence type="ECO:0000256" key="5">
    <source>
        <dbReference type="ARBA" id="ARBA00023002"/>
    </source>
</evidence>
<dbReference type="InterPro" id="IPR014027">
    <property type="entry name" value="UDP-Glc/GDP-Man_DH_C"/>
</dbReference>
<evidence type="ECO:0000256" key="3">
    <source>
        <dbReference type="ARBA" id="ARBA00012954"/>
    </source>
</evidence>
<comment type="catalytic activity">
    <reaction evidence="7 8">
        <text>UDP-alpha-D-glucose + 2 NAD(+) + H2O = UDP-alpha-D-glucuronate + 2 NADH + 3 H(+)</text>
        <dbReference type="Rhea" id="RHEA:23596"/>
        <dbReference type="ChEBI" id="CHEBI:15377"/>
        <dbReference type="ChEBI" id="CHEBI:15378"/>
        <dbReference type="ChEBI" id="CHEBI:57540"/>
        <dbReference type="ChEBI" id="CHEBI:57945"/>
        <dbReference type="ChEBI" id="CHEBI:58052"/>
        <dbReference type="ChEBI" id="CHEBI:58885"/>
        <dbReference type="EC" id="1.1.1.22"/>
    </reaction>
</comment>
<keyword evidence="5 8" id="KW-0560">Oxidoreductase</keyword>
<evidence type="ECO:0000313" key="11">
    <source>
        <dbReference type="Proteomes" id="UP001595758"/>
    </source>
</evidence>
<comment type="pathway">
    <text evidence="1">Nucleotide-sugar biosynthesis; UDP-alpha-D-glucuronate biosynthesis; UDP-alpha-D-glucuronate from UDP-alpha-D-glucose: step 1/1.</text>
</comment>
<dbReference type="PIRSF" id="PIRSF500134">
    <property type="entry name" value="UDPglc_DH_bac"/>
    <property type="match status" value="1"/>
</dbReference>
<dbReference type="SUPFAM" id="SSF51735">
    <property type="entry name" value="NAD(P)-binding Rossmann-fold domains"/>
    <property type="match status" value="1"/>
</dbReference>
<dbReference type="PIRSF" id="PIRSF000124">
    <property type="entry name" value="UDPglc_GDPman_dh"/>
    <property type="match status" value="1"/>
</dbReference>
<keyword evidence="6 8" id="KW-0520">NAD</keyword>
<dbReference type="InterPro" id="IPR036291">
    <property type="entry name" value="NAD(P)-bd_dom_sf"/>
</dbReference>
<dbReference type="Proteomes" id="UP001595758">
    <property type="component" value="Unassembled WGS sequence"/>
</dbReference>
<keyword evidence="11" id="KW-1185">Reference proteome</keyword>
<comment type="caution">
    <text evidence="10">The sequence shown here is derived from an EMBL/GenBank/DDBJ whole genome shotgun (WGS) entry which is preliminary data.</text>
</comment>
<dbReference type="NCBIfam" id="TIGR03026">
    <property type="entry name" value="NDP-sugDHase"/>
    <property type="match status" value="1"/>
</dbReference>
<proteinExistence type="inferred from homology"/>
<dbReference type="InterPro" id="IPR014026">
    <property type="entry name" value="UDP-Glc/GDP-Man_DH_dimer"/>
</dbReference>
<dbReference type="RefSeq" id="WP_382340566.1">
    <property type="nucleotide sequence ID" value="NZ_JBHSAB010000001.1"/>
</dbReference>
<feature type="domain" description="UDP-glucose/GDP-mannose dehydrogenase C-terminal" evidence="9">
    <location>
        <begin position="313"/>
        <end position="418"/>
    </location>
</feature>
<dbReference type="InterPro" id="IPR008927">
    <property type="entry name" value="6-PGluconate_DH-like_C_sf"/>
</dbReference>
<evidence type="ECO:0000313" key="10">
    <source>
        <dbReference type="EMBL" id="MFC3907845.1"/>
    </source>
</evidence>
<gene>
    <name evidence="10" type="ORF">ACFORL_01955</name>
</gene>
<dbReference type="SUPFAM" id="SSF48179">
    <property type="entry name" value="6-phosphogluconate dehydrogenase C-terminal domain-like"/>
    <property type="match status" value="1"/>
</dbReference>
<comment type="similarity">
    <text evidence="2 8">Belongs to the UDP-glucose/GDP-mannose dehydrogenase family.</text>
</comment>
<dbReference type="Pfam" id="PF03720">
    <property type="entry name" value="UDPG_MGDP_dh_C"/>
    <property type="match status" value="1"/>
</dbReference>
<evidence type="ECO:0000256" key="4">
    <source>
        <dbReference type="ARBA" id="ARBA00015132"/>
    </source>
</evidence>
<protein>
    <recommendedName>
        <fullName evidence="4 8">UDP-glucose 6-dehydrogenase</fullName>
        <ecNumber evidence="3 8">1.1.1.22</ecNumber>
    </recommendedName>
</protein>
<dbReference type="EC" id="1.1.1.22" evidence="3 8"/>
<reference evidence="11" key="1">
    <citation type="journal article" date="2019" name="Int. J. Syst. Evol. Microbiol.">
        <title>The Global Catalogue of Microorganisms (GCM) 10K type strain sequencing project: providing services to taxonomists for standard genome sequencing and annotation.</title>
        <authorList>
            <consortium name="The Broad Institute Genomics Platform"/>
            <consortium name="The Broad Institute Genome Sequencing Center for Infectious Disease"/>
            <person name="Wu L."/>
            <person name="Ma J."/>
        </authorList>
    </citation>
    <scope>NUCLEOTIDE SEQUENCE [LARGE SCALE GENOMIC DNA]</scope>
    <source>
        <strain evidence="11">CCUG 59858</strain>
    </source>
</reference>
<dbReference type="Pfam" id="PF00984">
    <property type="entry name" value="UDPG_MGDP_dh"/>
    <property type="match status" value="1"/>
</dbReference>
<dbReference type="InterPro" id="IPR028357">
    <property type="entry name" value="UDPglc_DH_bac"/>
</dbReference>
<evidence type="ECO:0000259" key="9">
    <source>
        <dbReference type="SMART" id="SM00984"/>
    </source>
</evidence>
<dbReference type="GO" id="GO:0016491">
    <property type="term" value="F:oxidoreductase activity"/>
    <property type="evidence" value="ECO:0007669"/>
    <property type="project" value="UniProtKB-KW"/>
</dbReference>
<dbReference type="SMART" id="SM00984">
    <property type="entry name" value="UDPG_MGDP_dh_C"/>
    <property type="match status" value="1"/>
</dbReference>
<dbReference type="PANTHER" id="PTHR43750:SF3">
    <property type="entry name" value="UDP-GLUCOSE 6-DEHYDROGENASE TUAD"/>
    <property type="match status" value="1"/>
</dbReference>
<dbReference type="InterPro" id="IPR001732">
    <property type="entry name" value="UDP-Glc/GDP-Man_DH_N"/>
</dbReference>
<evidence type="ECO:0000256" key="6">
    <source>
        <dbReference type="ARBA" id="ARBA00023027"/>
    </source>
</evidence>
<dbReference type="PANTHER" id="PTHR43750">
    <property type="entry name" value="UDP-GLUCOSE 6-DEHYDROGENASE TUAD"/>
    <property type="match status" value="1"/>
</dbReference>
<evidence type="ECO:0000256" key="8">
    <source>
        <dbReference type="PIRNR" id="PIRNR000124"/>
    </source>
</evidence>
<evidence type="ECO:0000256" key="7">
    <source>
        <dbReference type="ARBA" id="ARBA00047473"/>
    </source>
</evidence>
<evidence type="ECO:0000256" key="1">
    <source>
        <dbReference type="ARBA" id="ARBA00004701"/>
    </source>
</evidence>
<dbReference type="InterPro" id="IPR036220">
    <property type="entry name" value="UDP-Glc/GDP-Man_DH_C_sf"/>
</dbReference>
<dbReference type="SUPFAM" id="SSF52413">
    <property type="entry name" value="UDP-glucose/GDP-mannose dehydrogenase C-terminal domain"/>
    <property type="match status" value="1"/>
</dbReference>
<organism evidence="10 11">
    <name type="scientific">Legionella dresdenensis</name>
    <dbReference type="NCBI Taxonomy" id="450200"/>
    <lineage>
        <taxon>Bacteria</taxon>
        <taxon>Pseudomonadati</taxon>
        <taxon>Pseudomonadota</taxon>
        <taxon>Gammaproteobacteria</taxon>
        <taxon>Legionellales</taxon>
        <taxon>Legionellaceae</taxon>
        <taxon>Legionella</taxon>
    </lineage>
</organism>
<dbReference type="InterPro" id="IPR017476">
    <property type="entry name" value="UDP-Glc/GDP-Man"/>
</dbReference>
<name>A0ABV8CC49_9GAMM</name>
<sequence length="445" mass="47955">MNIAVYGAGYVGLVSAACLASLGHQVICFDINTNLIAGLQNGICPIHEDGLPQLLREQIDAGRLLFSGNPECALANRNIHIIATGTPPLADGSADLSQVMSVAEFIAENTTGSACVIVKSTVPPGTGSQIEALMKAKNPALEVASNPEFLREGTAVKDFLQADRIVIGGNQAALACLADMYQPLTSRGIPLIAMSQRSAELTKYAANAMLACKISYINQISQLAEHYGADIDEIRAGMALDFRIGPHFLQAGIGYGGSCFPKDIKAITRTADSAGIDSTLFQAIDAVNNRQKQWLFHQMTRHFNHQLAGLRVGVWGLSFKPGTDDLREASSLVAINALLTAGAQLYVYDPAAMAAMRKLFPDNSHIVWCDSAEEVLECNLDALIIATEWPQFQQFPLHDMQYKLKNAPIFDGRNCFNLADVRAAKLACYYSVGRPVIKKESGHAS</sequence>
<dbReference type="Gene3D" id="3.40.50.720">
    <property type="entry name" value="NAD(P)-binding Rossmann-like Domain"/>
    <property type="match status" value="2"/>
</dbReference>
<accession>A0ABV8CC49</accession>
<dbReference type="Gene3D" id="1.20.5.100">
    <property type="entry name" value="Cytochrome c1, transmembrane anchor, C-terminal"/>
    <property type="match status" value="1"/>
</dbReference>
<evidence type="ECO:0000256" key="2">
    <source>
        <dbReference type="ARBA" id="ARBA00006601"/>
    </source>
</evidence>
<dbReference type="EMBL" id="JBHSAB010000001">
    <property type="protein sequence ID" value="MFC3907845.1"/>
    <property type="molecule type" value="Genomic_DNA"/>
</dbReference>